<dbReference type="InterPro" id="IPR045851">
    <property type="entry name" value="AMP-bd_C_sf"/>
</dbReference>
<dbReference type="Proteomes" id="UP000183561">
    <property type="component" value="Unassembled WGS sequence"/>
</dbReference>
<dbReference type="EMBL" id="FNSV01000005">
    <property type="protein sequence ID" value="SEB63775.1"/>
    <property type="molecule type" value="Genomic_DNA"/>
</dbReference>
<dbReference type="RefSeq" id="WP_072946486.1">
    <property type="nucleotide sequence ID" value="NZ_FNSV01000005.1"/>
</dbReference>
<dbReference type="InterPro" id="IPR000873">
    <property type="entry name" value="AMP-dep_synth/lig_dom"/>
</dbReference>
<dbReference type="Gene3D" id="3.40.50.12780">
    <property type="entry name" value="N-terminal domain of ligase-like"/>
    <property type="match status" value="1"/>
</dbReference>
<keyword evidence="6" id="KW-1185">Reference proteome</keyword>
<name>A0A1H4L0B1_9NOCA</name>
<dbReference type="InterPro" id="IPR020845">
    <property type="entry name" value="AMP-binding_CS"/>
</dbReference>
<feature type="domain" description="AMP-dependent synthetase/ligase" evidence="3">
    <location>
        <begin position="35"/>
        <end position="392"/>
    </location>
</feature>
<evidence type="ECO:0000259" key="3">
    <source>
        <dbReference type="Pfam" id="PF00501"/>
    </source>
</evidence>
<protein>
    <submittedName>
        <fullName evidence="5">Fatty-acyl-CoA synthase</fullName>
    </submittedName>
</protein>
<dbReference type="InterPro" id="IPR042099">
    <property type="entry name" value="ANL_N_sf"/>
</dbReference>
<dbReference type="PANTHER" id="PTHR43201:SF5">
    <property type="entry name" value="MEDIUM-CHAIN ACYL-COA LIGASE ACSF2, MITOCHONDRIAL"/>
    <property type="match status" value="1"/>
</dbReference>
<dbReference type="Gene3D" id="3.30.300.30">
    <property type="match status" value="1"/>
</dbReference>
<evidence type="ECO:0000256" key="2">
    <source>
        <dbReference type="ARBA" id="ARBA00022598"/>
    </source>
</evidence>
<dbReference type="AlphaFoldDB" id="A0A1H4L0B1"/>
<dbReference type="PANTHER" id="PTHR43201">
    <property type="entry name" value="ACYL-COA SYNTHETASE"/>
    <property type="match status" value="1"/>
</dbReference>
<evidence type="ECO:0000313" key="6">
    <source>
        <dbReference type="Proteomes" id="UP000183561"/>
    </source>
</evidence>
<feature type="domain" description="AMP-binding enzyme C-terminal" evidence="4">
    <location>
        <begin position="444"/>
        <end position="517"/>
    </location>
</feature>
<dbReference type="PROSITE" id="PS00455">
    <property type="entry name" value="AMP_BINDING"/>
    <property type="match status" value="1"/>
</dbReference>
<evidence type="ECO:0000313" key="5">
    <source>
        <dbReference type="EMBL" id="SEB63775.1"/>
    </source>
</evidence>
<proteinExistence type="inferred from homology"/>
<dbReference type="Pfam" id="PF13193">
    <property type="entry name" value="AMP-binding_C"/>
    <property type="match status" value="1"/>
</dbReference>
<dbReference type="InterPro" id="IPR025110">
    <property type="entry name" value="AMP-bd_C"/>
</dbReference>
<accession>A0A1H4L0B1</accession>
<dbReference type="GO" id="GO:0006631">
    <property type="term" value="P:fatty acid metabolic process"/>
    <property type="evidence" value="ECO:0007669"/>
    <property type="project" value="TreeGrafter"/>
</dbReference>
<keyword evidence="2" id="KW-0436">Ligase</keyword>
<dbReference type="Pfam" id="PF00501">
    <property type="entry name" value="AMP-binding"/>
    <property type="match status" value="1"/>
</dbReference>
<evidence type="ECO:0000259" key="4">
    <source>
        <dbReference type="Pfam" id="PF13193"/>
    </source>
</evidence>
<dbReference type="SUPFAM" id="SSF56801">
    <property type="entry name" value="Acetyl-CoA synthetase-like"/>
    <property type="match status" value="1"/>
</dbReference>
<dbReference type="GO" id="GO:0031956">
    <property type="term" value="F:medium-chain fatty acid-CoA ligase activity"/>
    <property type="evidence" value="ECO:0007669"/>
    <property type="project" value="TreeGrafter"/>
</dbReference>
<gene>
    <name evidence="5" type="ORF">SAMN04490239_0995</name>
</gene>
<sequence>MVLAQIEGTDLPLTIPAAVAGAAAAWPEGFWLGRPGEEATFGELADRVEVTARALAALGVEPGARVGLFMGNCALWLEIEYAVTSLGAVLVPLNTMLTAPELTNLLNHSQVSTLIWADTVVGRSTIEKLEQILPSVRIERLVGVGDSPWPPDTRTWDSVLEAADTMDAEEVARQVAAVEPDDVALVIYTSGTTGAPKGVMQTHRAIVTAGRRFARHLELGPGDRSIFWAPLYWIYGCWLQAMVPLAAGSGVLLEERFKAPAVLDRMRQQGCTHLWGVAAQQEQLVDELAGDTMPQVRIIGFGGTTSSPEFPHRLVAAFPEARLMAGYGLSESGTSAYTPLGATLEDVSTTVGRIHEGGGAKVVDIGDPMETVPHGTVGELLIRTDCMTVGYLDDPEATDKAFIDGWLRTGDLARMDDREYITILGRNQDSYKRSGATVYTIDAENVLVSHPAVQTAAVIGVADVGVGQVGIAYVELVAGASATGDELIAHCAGRLAAYKVPSEIFVVDELPRTASGKVRKNQLKDAYAPSVASA</sequence>
<evidence type="ECO:0000256" key="1">
    <source>
        <dbReference type="ARBA" id="ARBA00006432"/>
    </source>
</evidence>
<comment type="similarity">
    <text evidence="1">Belongs to the ATP-dependent AMP-binding enzyme family.</text>
</comment>
<organism evidence="5 6">
    <name type="scientific">Rhodococcus koreensis</name>
    <dbReference type="NCBI Taxonomy" id="99653"/>
    <lineage>
        <taxon>Bacteria</taxon>
        <taxon>Bacillati</taxon>
        <taxon>Actinomycetota</taxon>
        <taxon>Actinomycetes</taxon>
        <taxon>Mycobacteriales</taxon>
        <taxon>Nocardiaceae</taxon>
        <taxon>Rhodococcus</taxon>
    </lineage>
</organism>
<reference evidence="6" key="1">
    <citation type="submission" date="2016-10" db="EMBL/GenBank/DDBJ databases">
        <authorList>
            <person name="Varghese N."/>
            <person name="Submissions S."/>
        </authorList>
    </citation>
    <scope>NUCLEOTIDE SEQUENCE [LARGE SCALE GENOMIC DNA]</scope>
    <source>
        <strain evidence="6">DSM 44498</strain>
    </source>
</reference>